<dbReference type="PROSITE" id="PS50206">
    <property type="entry name" value="RHODANESE_3"/>
    <property type="match status" value="1"/>
</dbReference>
<dbReference type="EMBL" id="JACHGW010000004">
    <property type="protein sequence ID" value="MBB6052221.1"/>
    <property type="molecule type" value="Genomic_DNA"/>
</dbReference>
<dbReference type="Gene3D" id="3.40.50.720">
    <property type="entry name" value="NAD(P)-binding Rossmann-like Domain"/>
    <property type="match status" value="1"/>
</dbReference>
<dbReference type="Gene3D" id="3.40.250.10">
    <property type="entry name" value="Rhodanese-like domain"/>
    <property type="match status" value="1"/>
</dbReference>
<evidence type="ECO:0000259" key="4">
    <source>
        <dbReference type="PROSITE" id="PS50206"/>
    </source>
</evidence>
<comment type="caution">
    <text evidence="5">The sequence shown here is derived from an EMBL/GenBank/DDBJ whole genome shotgun (WGS) entry which is preliminary data.</text>
</comment>
<dbReference type="CDD" id="cd00757">
    <property type="entry name" value="ThiF_MoeB_HesA_family"/>
    <property type="match status" value="1"/>
</dbReference>
<dbReference type="PANTHER" id="PTHR10953">
    <property type="entry name" value="UBIQUITIN-ACTIVATING ENZYME E1"/>
    <property type="match status" value="1"/>
</dbReference>
<dbReference type="GO" id="GO:0005524">
    <property type="term" value="F:ATP binding"/>
    <property type="evidence" value="ECO:0007669"/>
    <property type="project" value="UniProtKB-KW"/>
</dbReference>
<dbReference type="PANTHER" id="PTHR10953:SF102">
    <property type="entry name" value="ADENYLYLTRANSFERASE AND SULFURTRANSFERASE MOCS3"/>
    <property type="match status" value="1"/>
</dbReference>
<dbReference type="RefSeq" id="WP_184200861.1">
    <property type="nucleotide sequence ID" value="NZ_JACHGW010000004.1"/>
</dbReference>
<evidence type="ECO:0000256" key="3">
    <source>
        <dbReference type="ARBA" id="ARBA00022840"/>
    </source>
</evidence>
<dbReference type="Pfam" id="PF00581">
    <property type="entry name" value="Rhodanese"/>
    <property type="match status" value="1"/>
</dbReference>
<dbReference type="GO" id="GO:0008641">
    <property type="term" value="F:ubiquitin-like modifier activating enzyme activity"/>
    <property type="evidence" value="ECO:0007669"/>
    <property type="project" value="InterPro"/>
</dbReference>
<dbReference type="Proteomes" id="UP000520814">
    <property type="component" value="Unassembled WGS sequence"/>
</dbReference>
<keyword evidence="2" id="KW-0547">Nucleotide-binding</keyword>
<accession>A0A7W9ST56</accession>
<evidence type="ECO:0000256" key="1">
    <source>
        <dbReference type="ARBA" id="ARBA00022679"/>
    </source>
</evidence>
<dbReference type="NCBIfam" id="NF004281">
    <property type="entry name" value="PRK05690.1"/>
    <property type="match status" value="1"/>
</dbReference>
<dbReference type="SMART" id="SM00450">
    <property type="entry name" value="RHOD"/>
    <property type="match status" value="1"/>
</dbReference>
<feature type="domain" description="Rhodanese" evidence="4">
    <location>
        <begin position="286"/>
        <end position="374"/>
    </location>
</feature>
<dbReference type="InterPro" id="IPR001763">
    <property type="entry name" value="Rhodanese-like_dom"/>
</dbReference>
<reference evidence="5 6" key="1">
    <citation type="submission" date="2020-08" db="EMBL/GenBank/DDBJ databases">
        <title>Genomic Encyclopedia of Type Strains, Phase IV (KMG-IV): sequencing the most valuable type-strain genomes for metagenomic binning, comparative biology and taxonomic classification.</title>
        <authorList>
            <person name="Goeker M."/>
        </authorList>
    </citation>
    <scope>NUCLEOTIDE SEQUENCE [LARGE SCALE GENOMIC DNA]</scope>
    <source>
        <strain evidence="5 6">DSM 23562</strain>
    </source>
</reference>
<dbReference type="GO" id="GO:0005829">
    <property type="term" value="C:cytosol"/>
    <property type="evidence" value="ECO:0007669"/>
    <property type="project" value="TreeGrafter"/>
</dbReference>
<proteinExistence type="predicted"/>
<dbReference type="GO" id="GO:0004792">
    <property type="term" value="F:thiosulfate-cyanide sulfurtransferase activity"/>
    <property type="evidence" value="ECO:0007669"/>
    <property type="project" value="TreeGrafter"/>
</dbReference>
<dbReference type="GO" id="GO:0008146">
    <property type="term" value="F:sulfotransferase activity"/>
    <property type="evidence" value="ECO:0007669"/>
    <property type="project" value="TreeGrafter"/>
</dbReference>
<dbReference type="InterPro" id="IPR035985">
    <property type="entry name" value="Ubiquitin-activating_enz"/>
</dbReference>
<dbReference type="InterPro" id="IPR036873">
    <property type="entry name" value="Rhodanese-like_dom_sf"/>
</dbReference>
<name>A0A7W9ST56_ARMRO</name>
<dbReference type="SUPFAM" id="SSF69572">
    <property type="entry name" value="Activating enzymes of the ubiquitin-like proteins"/>
    <property type="match status" value="1"/>
</dbReference>
<dbReference type="Pfam" id="PF00899">
    <property type="entry name" value="ThiF"/>
    <property type="match status" value="1"/>
</dbReference>
<gene>
    <name evidence="5" type="ORF">HNQ39_004042</name>
</gene>
<keyword evidence="1 5" id="KW-0808">Transferase</keyword>
<dbReference type="GO" id="GO:0016779">
    <property type="term" value="F:nucleotidyltransferase activity"/>
    <property type="evidence" value="ECO:0007669"/>
    <property type="project" value="UniProtKB-KW"/>
</dbReference>
<keyword evidence="5" id="KW-0548">Nucleotidyltransferase</keyword>
<keyword evidence="6" id="KW-1185">Reference proteome</keyword>
<organism evidence="5 6">
    <name type="scientific">Armatimonas rosea</name>
    <dbReference type="NCBI Taxonomy" id="685828"/>
    <lineage>
        <taxon>Bacteria</taxon>
        <taxon>Bacillati</taxon>
        <taxon>Armatimonadota</taxon>
        <taxon>Armatimonadia</taxon>
        <taxon>Armatimonadales</taxon>
        <taxon>Armatimonadaceae</taxon>
        <taxon>Armatimonas</taxon>
    </lineage>
</organism>
<evidence type="ECO:0000313" key="6">
    <source>
        <dbReference type="Proteomes" id="UP000520814"/>
    </source>
</evidence>
<dbReference type="InterPro" id="IPR000594">
    <property type="entry name" value="ThiF_NAD_FAD-bd"/>
</dbReference>
<dbReference type="FunFam" id="3.40.50.720:FF:000033">
    <property type="entry name" value="Adenylyltransferase and sulfurtransferase MOCS3"/>
    <property type="match status" value="1"/>
</dbReference>
<protein>
    <submittedName>
        <fullName evidence="5">Adenylyltransferase/sulfurtransferase</fullName>
    </submittedName>
</protein>
<evidence type="ECO:0000313" key="5">
    <source>
        <dbReference type="EMBL" id="MBB6052221.1"/>
    </source>
</evidence>
<dbReference type="AlphaFoldDB" id="A0A7W9ST56"/>
<evidence type="ECO:0000256" key="2">
    <source>
        <dbReference type="ARBA" id="ARBA00022741"/>
    </source>
</evidence>
<sequence length="376" mass="40090">MQRSLTPAEGERYARHVLLPELGVSGQLRLAEATVAVVGAGGLGCPVLQYLVAAGVGTVRVIDNDVVDRSNLQRQVLYTDADVGRLKAEVAADRLRAQNPLVRVEAHAVRLTAANAPELLTGSDVIVNGADNFPTRYLVSDASVLLGIPHVHGAIHRFEGEVSVFLPGGACYRCLHPQPPAPGTVPSCSEAGVLGVLPGLVGVLQATETLKLLVGLGLPLVGRLLLIDALTLRFRELRLARNPACAACGDVPRIHALVDLAGVQCDLGVTSMREITPTELKAKLDRGDDFLLIDVREPNEFELCRIPTAQLIPLGTIPQRMGELDPDAEIVVQCRSGKRSADALMFLQANGFTNLTNLKGGILAWADEVDPTITKY</sequence>
<keyword evidence="3" id="KW-0067">ATP-binding</keyword>
<dbReference type="InterPro" id="IPR045886">
    <property type="entry name" value="ThiF/MoeB/HesA"/>
</dbReference>